<accession>A0ABS2WQ78</accession>
<dbReference type="SUPFAM" id="SSF53146">
    <property type="entry name" value="Nitrogenase accessory factor-like"/>
    <property type="match status" value="1"/>
</dbReference>
<dbReference type="InterPro" id="IPR013324">
    <property type="entry name" value="RNA_pol_sigma_r3/r4-like"/>
</dbReference>
<sequence>MPKAPKHRLTCKPCAGRFGALEAQGHEKISLLHEELEALYLADYKGLYHEECAKHLGVSRPTFAKLLKGGRKKCVQMLLFKKALHVNERATHLVYAVPTDDKQTLSLHFNVARYFALLFVESDVIARTVFLPNPLVTKIEAKGIVVQSDEDSMGFGAGRVIPELLKEATHVVCASVGEGMVRNLEGMGIRVEKINPTEHPLPLEKAIKQ</sequence>
<protein>
    <submittedName>
        <fullName evidence="2">DUF134 domain-containing protein</fullName>
    </submittedName>
</protein>
<dbReference type="PANTHER" id="PTHR37478:SF2">
    <property type="entry name" value="UPF0251 PROTEIN TK0562"/>
    <property type="match status" value="1"/>
</dbReference>
<reference evidence="3" key="1">
    <citation type="submission" date="2021-02" db="EMBL/GenBank/DDBJ databases">
        <title>Sulfurospirillum tamanensis sp. nov.</title>
        <authorList>
            <person name="Merkel A.Y."/>
        </authorList>
    </citation>
    <scope>NUCLEOTIDE SEQUENCE [LARGE SCALE GENOMIC DNA]</scope>
    <source>
        <strain evidence="3">T05b</strain>
    </source>
</reference>
<dbReference type="EMBL" id="JAFHKK010000004">
    <property type="protein sequence ID" value="MBN2963824.1"/>
    <property type="molecule type" value="Genomic_DNA"/>
</dbReference>
<reference evidence="2 3" key="3">
    <citation type="submission" date="2021-02" db="EMBL/GenBank/DDBJ databases">
        <authorList>
            <person name="Merkel A.Y."/>
        </authorList>
    </citation>
    <scope>NUCLEOTIDE SEQUENCE [LARGE SCALE GENOMIC DNA]</scope>
    <source>
        <strain evidence="2 3">T05b</strain>
    </source>
</reference>
<comment type="similarity">
    <text evidence="1">Belongs to the UPF0251 family.</text>
</comment>
<dbReference type="Pfam" id="PF02001">
    <property type="entry name" value="DUF134"/>
    <property type="match status" value="1"/>
</dbReference>
<comment type="caution">
    <text evidence="2">The sequence shown here is derived from an EMBL/GenBank/DDBJ whole genome shotgun (WGS) entry which is preliminary data.</text>
</comment>
<gene>
    <name evidence="2" type="ORF">JWV37_03435</name>
</gene>
<dbReference type="Gene3D" id="3.30.420.130">
    <property type="entry name" value="Dinitrogenase iron-molybdenum cofactor biosynthesis domain"/>
    <property type="match status" value="1"/>
</dbReference>
<reference evidence="2 3" key="2">
    <citation type="submission" date="2021-02" db="EMBL/GenBank/DDBJ databases">
        <title>Sulfurospirillum tamanensis sp. nov.</title>
        <authorList>
            <person name="Frolova A."/>
            <person name="Merkel A."/>
            <person name="Slobodkin A."/>
        </authorList>
    </citation>
    <scope>NUCLEOTIDE SEQUENCE [LARGE SCALE GENOMIC DNA]</scope>
    <source>
        <strain evidence="2 3">T05b</strain>
    </source>
</reference>
<evidence type="ECO:0000256" key="1">
    <source>
        <dbReference type="ARBA" id="ARBA00009350"/>
    </source>
</evidence>
<name>A0ABS2WQ78_9BACT</name>
<organism evidence="2 3">
    <name type="scientific">Sulfurospirillum tamanense</name>
    <dbReference type="NCBI Taxonomy" id="2813362"/>
    <lineage>
        <taxon>Bacteria</taxon>
        <taxon>Pseudomonadati</taxon>
        <taxon>Campylobacterota</taxon>
        <taxon>Epsilonproteobacteria</taxon>
        <taxon>Campylobacterales</taxon>
        <taxon>Sulfurospirillaceae</taxon>
        <taxon>Sulfurospirillum</taxon>
    </lineage>
</organism>
<evidence type="ECO:0000313" key="3">
    <source>
        <dbReference type="Proteomes" id="UP000703590"/>
    </source>
</evidence>
<dbReference type="SUPFAM" id="SSF88659">
    <property type="entry name" value="Sigma3 and sigma4 domains of RNA polymerase sigma factors"/>
    <property type="match status" value="1"/>
</dbReference>
<keyword evidence="3" id="KW-1185">Reference proteome</keyword>
<proteinExistence type="inferred from homology"/>
<dbReference type="InterPro" id="IPR002852">
    <property type="entry name" value="UPF0251"/>
</dbReference>
<dbReference type="PANTHER" id="PTHR37478">
    <property type="match status" value="1"/>
</dbReference>
<evidence type="ECO:0000313" key="2">
    <source>
        <dbReference type="EMBL" id="MBN2963824.1"/>
    </source>
</evidence>
<dbReference type="InterPro" id="IPR036105">
    <property type="entry name" value="DiNase_FeMo-co_biosyn_sf"/>
</dbReference>
<dbReference type="Proteomes" id="UP000703590">
    <property type="component" value="Unassembled WGS sequence"/>
</dbReference>
<dbReference type="RefSeq" id="WP_205458301.1">
    <property type="nucleotide sequence ID" value="NZ_JAFHKK010000004.1"/>
</dbReference>